<evidence type="ECO:0000313" key="2">
    <source>
        <dbReference type="EMBL" id="PXV66747.1"/>
    </source>
</evidence>
<reference evidence="2 3" key="1">
    <citation type="submission" date="2018-03" db="EMBL/GenBank/DDBJ databases">
        <title>Genomic Encyclopedia of Archaeal and Bacterial Type Strains, Phase II (KMG-II): from individual species to whole genera.</title>
        <authorList>
            <person name="Goeker M."/>
        </authorList>
    </citation>
    <scope>NUCLEOTIDE SEQUENCE [LARGE SCALE GENOMIC DNA]</scope>
    <source>
        <strain evidence="2 3">DSM 100214</strain>
    </source>
</reference>
<dbReference type="InterPro" id="IPR033395">
    <property type="entry name" value="DUF5106"/>
</dbReference>
<dbReference type="Gene3D" id="3.40.30.10">
    <property type="entry name" value="Glutaredoxin"/>
    <property type="match status" value="1"/>
</dbReference>
<evidence type="ECO:0000313" key="3">
    <source>
        <dbReference type="Proteomes" id="UP000247973"/>
    </source>
</evidence>
<protein>
    <submittedName>
        <fullName evidence="2">Thioredoxin-like protein</fullName>
    </submittedName>
</protein>
<dbReference type="RefSeq" id="WP_110309714.1">
    <property type="nucleotide sequence ID" value="NZ_QICL01000004.1"/>
</dbReference>
<gene>
    <name evidence="2" type="ORF">CLV62_1047</name>
</gene>
<dbReference type="OrthoDB" id="9805634at2"/>
<dbReference type="Proteomes" id="UP000247973">
    <property type="component" value="Unassembled WGS sequence"/>
</dbReference>
<accession>A0A2V3PQU3</accession>
<name>A0A2V3PQU3_9BACT</name>
<dbReference type="InterPro" id="IPR036249">
    <property type="entry name" value="Thioredoxin-like_sf"/>
</dbReference>
<dbReference type="SUPFAM" id="SSF52833">
    <property type="entry name" value="Thioredoxin-like"/>
    <property type="match status" value="1"/>
</dbReference>
<keyword evidence="3" id="KW-1185">Reference proteome</keyword>
<evidence type="ECO:0000259" key="1">
    <source>
        <dbReference type="PROSITE" id="PS51352"/>
    </source>
</evidence>
<dbReference type="EMBL" id="QICL01000004">
    <property type="protein sequence ID" value="PXV66747.1"/>
    <property type="molecule type" value="Genomic_DNA"/>
</dbReference>
<comment type="caution">
    <text evidence="2">The sequence shown here is derived from an EMBL/GenBank/DDBJ whole genome shotgun (WGS) entry which is preliminary data.</text>
</comment>
<dbReference type="AlphaFoldDB" id="A0A2V3PQU3"/>
<organism evidence="2 3">
    <name type="scientific">Dysgonomonas alginatilytica</name>
    <dbReference type="NCBI Taxonomy" id="1605892"/>
    <lineage>
        <taxon>Bacteria</taxon>
        <taxon>Pseudomonadati</taxon>
        <taxon>Bacteroidota</taxon>
        <taxon>Bacteroidia</taxon>
        <taxon>Bacteroidales</taxon>
        <taxon>Dysgonomonadaceae</taxon>
        <taxon>Dysgonomonas</taxon>
    </lineage>
</organism>
<dbReference type="InterPro" id="IPR013766">
    <property type="entry name" value="Thioredoxin_domain"/>
</dbReference>
<sequence>MKKYNITYLSLLLLLGFCFLTCSSVSKKGESISEEKKDRKFIMATIPESLTTPSDRANYLVEHYWDNFDFADTAYIHLPSITEQAMADYIEILPHANKDIAYSSIKNTLLKAEADTSMNAYFLETYKKYLYDPNSPMRNEEYYIPVLNYVIESSKTNATDKERADFRLKMILKNRIGDKATDFTYTLASGKTGTLYDIRSEYTVVLFYNPDCHACAEVIAAIKNSPIISDGLESNYLSILSFYPDADLEIWKKHLNDIPTYWINGYDKNQTVQNKKIYDLKAIPTLYLLDKDKKIILKDVDFVVLEKWLSENKPIVMLR</sequence>
<dbReference type="PROSITE" id="PS51352">
    <property type="entry name" value="THIOREDOXIN_2"/>
    <property type="match status" value="1"/>
</dbReference>
<dbReference type="Pfam" id="PF17127">
    <property type="entry name" value="DUF5106"/>
    <property type="match status" value="1"/>
</dbReference>
<feature type="domain" description="Thioredoxin" evidence="1">
    <location>
        <begin position="174"/>
        <end position="319"/>
    </location>
</feature>
<proteinExistence type="predicted"/>